<protein>
    <submittedName>
        <fullName evidence="2">Uncharacterized protein</fullName>
    </submittedName>
</protein>
<dbReference type="Proteomes" id="UP000054549">
    <property type="component" value="Unassembled WGS sequence"/>
</dbReference>
<feature type="region of interest" description="Disordered" evidence="1">
    <location>
        <begin position="34"/>
        <end position="72"/>
    </location>
</feature>
<evidence type="ECO:0000256" key="1">
    <source>
        <dbReference type="SAM" id="MobiDB-lite"/>
    </source>
</evidence>
<evidence type="ECO:0000313" key="3">
    <source>
        <dbReference type="Proteomes" id="UP000054549"/>
    </source>
</evidence>
<feature type="region of interest" description="Disordered" evidence="1">
    <location>
        <begin position="88"/>
        <end position="110"/>
    </location>
</feature>
<dbReference type="AlphaFoldDB" id="A0A0C2WCA9"/>
<organism evidence="2 3">
    <name type="scientific">Amanita muscaria (strain Koide BX008)</name>
    <dbReference type="NCBI Taxonomy" id="946122"/>
    <lineage>
        <taxon>Eukaryota</taxon>
        <taxon>Fungi</taxon>
        <taxon>Dikarya</taxon>
        <taxon>Basidiomycota</taxon>
        <taxon>Agaricomycotina</taxon>
        <taxon>Agaricomycetes</taxon>
        <taxon>Agaricomycetidae</taxon>
        <taxon>Agaricales</taxon>
        <taxon>Pluteineae</taxon>
        <taxon>Amanitaceae</taxon>
        <taxon>Amanita</taxon>
    </lineage>
</organism>
<dbReference type="EMBL" id="KN818878">
    <property type="protein sequence ID" value="KIL54216.1"/>
    <property type="molecule type" value="Genomic_DNA"/>
</dbReference>
<reference evidence="2 3" key="1">
    <citation type="submission" date="2014-04" db="EMBL/GenBank/DDBJ databases">
        <title>Evolutionary Origins and Diversification of the Mycorrhizal Mutualists.</title>
        <authorList>
            <consortium name="DOE Joint Genome Institute"/>
            <consortium name="Mycorrhizal Genomics Consortium"/>
            <person name="Kohler A."/>
            <person name="Kuo A."/>
            <person name="Nagy L.G."/>
            <person name="Floudas D."/>
            <person name="Copeland A."/>
            <person name="Barry K.W."/>
            <person name="Cichocki N."/>
            <person name="Veneault-Fourrey C."/>
            <person name="LaButti K."/>
            <person name="Lindquist E.A."/>
            <person name="Lipzen A."/>
            <person name="Lundell T."/>
            <person name="Morin E."/>
            <person name="Murat C."/>
            <person name="Riley R."/>
            <person name="Ohm R."/>
            <person name="Sun H."/>
            <person name="Tunlid A."/>
            <person name="Henrissat B."/>
            <person name="Grigoriev I.V."/>
            <person name="Hibbett D.S."/>
            <person name="Martin F."/>
        </authorList>
    </citation>
    <scope>NUCLEOTIDE SEQUENCE [LARGE SCALE GENOMIC DNA]</scope>
    <source>
        <strain evidence="2 3">Koide BX008</strain>
    </source>
</reference>
<accession>A0A0C2WCA9</accession>
<proteinExistence type="predicted"/>
<evidence type="ECO:0000313" key="2">
    <source>
        <dbReference type="EMBL" id="KIL54216.1"/>
    </source>
</evidence>
<feature type="compositionally biased region" description="Basic and acidic residues" evidence="1">
    <location>
        <begin position="34"/>
        <end position="57"/>
    </location>
</feature>
<dbReference type="InParanoid" id="A0A0C2WCA9"/>
<sequence>MEEMISPPWVLAPVHGQEILDLLVELDEAEKEEREREKLKRREVKKQETAQRREAERQRKKFKPMEQSLPASPCGVLISSSVYNTPACSATAPLNSQSATFSHPPLPLML</sequence>
<gene>
    <name evidence="2" type="ORF">M378DRAFT_19122</name>
</gene>
<dbReference type="HOGENOM" id="CLU_2170434_0_0_1"/>
<keyword evidence="3" id="KW-1185">Reference proteome</keyword>
<feature type="compositionally biased region" description="Polar residues" evidence="1">
    <location>
        <begin position="88"/>
        <end position="101"/>
    </location>
</feature>
<name>A0A0C2WCA9_AMAMK</name>